<feature type="chain" id="PRO_5017316280" evidence="3">
    <location>
        <begin position="24"/>
        <end position="645"/>
    </location>
</feature>
<evidence type="ECO:0000313" key="6">
    <source>
        <dbReference type="EMBL" id="RIW38940.1"/>
    </source>
</evidence>
<evidence type="ECO:0000256" key="1">
    <source>
        <dbReference type="SAM" id="MobiDB-lite"/>
    </source>
</evidence>
<feature type="domain" description="DUF2207" evidence="4">
    <location>
        <begin position="27"/>
        <end position="210"/>
    </location>
</feature>
<dbReference type="OrthoDB" id="5507254at2"/>
<keyword evidence="2" id="KW-1133">Transmembrane helix</keyword>
<feature type="signal peptide" evidence="3">
    <location>
        <begin position="1"/>
        <end position="23"/>
    </location>
</feature>
<feature type="transmembrane region" description="Helical" evidence="2">
    <location>
        <begin position="505"/>
        <end position="522"/>
    </location>
</feature>
<name>A0A3A1R7S5_9BACI</name>
<dbReference type="Pfam" id="PF09972">
    <property type="entry name" value="DUF2207"/>
    <property type="match status" value="1"/>
</dbReference>
<feature type="domain" description="Predicted membrane protein YciQ-like C-terminal" evidence="5">
    <location>
        <begin position="292"/>
        <end position="501"/>
    </location>
</feature>
<evidence type="ECO:0000256" key="2">
    <source>
        <dbReference type="SAM" id="Phobius"/>
    </source>
</evidence>
<comment type="caution">
    <text evidence="6">The sequence shown here is derived from an EMBL/GenBank/DDBJ whole genome shotgun (WGS) entry which is preliminary data.</text>
</comment>
<dbReference type="Pfam" id="PF20990">
    <property type="entry name" value="DUF2207_C"/>
    <property type="match status" value="1"/>
</dbReference>
<feature type="transmembrane region" description="Helical" evidence="2">
    <location>
        <begin position="254"/>
        <end position="275"/>
    </location>
</feature>
<evidence type="ECO:0000259" key="4">
    <source>
        <dbReference type="Pfam" id="PF09972"/>
    </source>
</evidence>
<accession>A0A3A1R7S5</accession>
<feature type="transmembrane region" description="Helical" evidence="2">
    <location>
        <begin position="435"/>
        <end position="454"/>
    </location>
</feature>
<dbReference type="Proteomes" id="UP000265801">
    <property type="component" value="Unassembled WGS sequence"/>
</dbReference>
<feature type="compositionally biased region" description="Gly residues" evidence="1">
    <location>
        <begin position="627"/>
        <end position="645"/>
    </location>
</feature>
<keyword evidence="3" id="KW-0732">Signal</keyword>
<reference evidence="6 7" key="1">
    <citation type="submission" date="2018-09" db="EMBL/GenBank/DDBJ databases">
        <title>Bacillus saliacetes sp. nov., isolated from Thai shrimp paste (Ka-pi).</title>
        <authorList>
            <person name="Daroonpunt R."/>
            <person name="Tanasupawat S."/>
            <person name="Yiamsombut S."/>
        </authorList>
    </citation>
    <scope>NUCLEOTIDE SEQUENCE [LARGE SCALE GENOMIC DNA]</scope>
    <source>
        <strain evidence="6 7">SKP7-4</strain>
    </source>
</reference>
<evidence type="ECO:0000313" key="7">
    <source>
        <dbReference type="Proteomes" id="UP000265801"/>
    </source>
</evidence>
<dbReference type="InterPro" id="IPR018702">
    <property type="entry name" value="DUF2207"/>
</dbReference>
<keyword evidence="2" id="KW-0812">Transmembrane</keyword>
<keyword evidence="2" id="KW-0472">Membrane</keyword>
<feature type="transmembrane region" description="Helical" evidence="2">
    <location>
        <begin position="460"/>
        <end position="476"/>
    </location>
</feature>
<sequence>MNRFIKILVLLLFLFALGQTAYAKSYSIDEVHIRAWIQPNGNLLVNEVFTYTFNGDYESIRRSIHQENHEGVEWYEAYELINKEAEIGFLEERDLQSLKVQKEGNTYRSPFPISNSTRTFVFAYELRNAVDSYDTYSDLTVPFFNSGSNHDVDLNNVTIDFVFPEEVEPANYAAFYHGRAGNIQEKGPSVVRFTSPVSKMYSLTETRLLFPSSIMTAQEKTEAPSPLKKVIAGEEERRAESALRKAQMKSFNNILLSLAVLLGMAVLVSTLGHFLSRLKGRSEPIDALETDPLLFYLVIKRGKFSHMGFIAGIYSLVEKGLVSVRKEKSTSRFLSDSRSPDETLFFTLKTDEDSLTEMEKKLVSWVFRRKGRNGSASFSMNDLAGATKMEKDQKRHLKKYHSKVKQFKEQEKEWFSDVIMEAKEHGLLRDTWFKIMTRFVPVLILAAILAACYFDQQSTLLISIYTGISGVFLLWGWKLRAKWPYAVFGLISIFTAAQIYNERAYTLLVISAVFFIILLFLVPRHTVSADALGVRTGIMRFKKQLRREGIPAEGVLDKWMIRSMMIKGRPGVKKVWLNGVQDEAVISRAPLTALVMSDQNPYVFIANSWKWSIPPAAPSSGSTDAGYYGGSDGGGGDGGGGAGAD</sequence>
<feature type="transmembrane region" description="Helical" evidence="2">
    <location>
        <begin position="483"/>
        <end position="499"/>
    </location>
</feature>
<feature type="region of interest" description="Disordered" evidence="1">
    <location>
        <begin position="619"/>
        <end position="645"/>
    </location>
</feature>
<organism evidence="6 7">
    <name type="scientific">Bacillus salacetis</name>
    <dbReference type="NCBI Taxonomy" id="2315464"/>
    <lineage>
        <taxon>Bacteria</taxon>
        <taxon>Bacillati</taxon>
        <taxon>Bacillota</taxon>
        <taxon>Bacilli</taxon>
        <taxon>Bacillales</taxon>
        <taxon>Bacillaceae</taxon>
        <taxon>Bacillus</taxon>
    </lineage>
</organism>
<dbReference type="RefSeq" id="WP_119544942.1">
    <property type="nucleotide sequence ID" value="NZ_QXIR01000001.1"/>
</dbReference>
<dbReference type="EMBL" id="QXIR01000001">
    <property type="protein sequence ID" value="RIW38940.1"/>
    <property type="molecule type" value="Genomic_DNA"/>
</dbReference>
<evidence type="ECO:0000256" key="3">
    <source>
        <dbReference type="SAM" id="SignalP"/>
    </source>
</evidence>
<proteinExistence type="predicted"/>
<dbReference type="InterPro" id="IPR048389">
    <property type="entry name" value="YciQ-like_C"/>
</dbReference>
<dbReference type="AlphaFoldDB" id="A0A3A1R7S5"/>
<gene>
    <name evidence="6" type="ORF">D3H55_00890</name>
</gene>
<evidence type="ECO:0000259" key="5">
    <source>
        <dbReference type="Pfam" id="PF20990"/>
    </source>
</evidence>
<protein>
    <submittedName>
        <fullName evidence="6">DUF2207 domain-containing protein</fullName>
    </submittedName>
</protein>
<keyword evidence="7" id="KW-1185">Reference proteome</keyword>